<reference evidence="1 2" key="1">
    <citation type="submission" date="2014-09" db="EMBL/GenBank/DDBJ databases">
        <authorList>
            <person name="Regsiter A."/>
        </authorList>
    </citation>
    <scope>NUCLEOTIDE SEQUENCE [LARGE SCALE GENOMIC DNA]</scope>
</reference>
<sequence>MVDDATRTFPSDVTARQRVDVSHGLLRVRIAPQRGYAARAGRVAVARENQRHALASQAWPIEHGASHWAR</sequence>
<evidence type="ECO:0000313" key="1">
    <source>
        <dbReference type="EMBL" id="CEG18531.1"/>
    </source>
</evidence>
<evidence type="ECO:0000313" key="2">
    <source>
        <dbReference type="Proteomes" id="UP000052230"/>
    </source>
</evidence>
<proteinExistence type="predicted"/>
<dbReference type="AlphaFoldDB" id="A0A0U5BXS7"/>
<dbReference type="EMBL" id="CCXZ01000182">
    <property type="protein sequence ID" value="CEG18531.1"/>
    <property type="molecule type" value="Genomic_DNA"/>
</dbReference>
<protein>
    <submittedName>
        <fullName evidence="1">Uncharacterized protein</fullName>
    </submittedName>
</protein>
<accession>A0A0U5BXS7</accession>
<keyword evidence="2" id="KW-1185">Reference proteome</keyword>
<comment type="caution">
    <text evidence="1">The sequence shown here is derived from an EMBL/GenBank/DDBJ whole genome shotgun (WGS) entry which is preliminary data.</text>
</comment>
<name>A0A0U5BXS7_XANCI</name>
<gene>
    <name evidence="1" type="ORF">XAC3562_840186</name>
</gene>
<dbReference type="Proteomes" id="UP000052230">
    <property type="component" value="Unassembled WGS sequence"/>
</dbReference>
<organism evidence="1 2">
    <name type="scientific">Xanthomonas citri pv. citri</name>
    <dbReference type="NCBI Taxonomy" id="611301"/>
    <lineage>
        <taxon>Bacteria</taxon>
        <taxon>Pseudomonadati</taxon>
        <taxon>Pseudomonadota</taxon>
        <taxon>Gammaproteobacteria</taxon>
        <taxon>Lysobacterales</taxon>
        <taxon>Lysobacteraceae</taxon>
        <taxon>Xanthomonas</taxon>
    </lineage>
</organism>